<dbReference type="PANTHER" id="PTHR26392">
    <property type="entry name" value="MITOGEN-ACTIVATED PROTEIN KINASE KINASE KINASE 7-RELATED"/>
    <property type="match status" value="1"/>
</dbReference>
<name>A0A9D2AMZ8_9FIRM</name>
<protein>
    <submittedName>
        <fullName evidence="3">Dynamin family protein</fullName>
    </submittedName>
</protein>
<feature type="non-terminal residue" evidence="3">
    <location>
        <position position="672"/>
    </location>
</feature>
<dbReference type="InterPro" id="IPR027417">
    <property type="entry name" value="P-loop_NTPase"/>
</dbReference>
<dbReference type="Proteomes" id="UP000824230">
    <property type="component" value="Unassembled WGS sequence"/>
</dbReference>
<gene>
    <name evidence="3" type="ORF">H9738_09685</name>
</gene>
<dbReference type="EMBL" id="DXFG01000206">
    <property type="protein sequence ID" value="HIX38121.1"/>
    <property type="molecule type" value="Genomic_DNA"/>
</dbReference>
<dbReference type="Pfam" id="PF00350">
    <property type="entry name" value="Dynamin_N"/>
    <property type="match status" value="1"/>
</dbReference>
<accession>A0A9D2AMZ8</accession>
<evidence type="ECO:0000313" key="4">
    <source>
        <dbReference type="Proteomes" id="UP000824230"/>
    </source>
</evidence>
<organism evidence="3 4">
    <name type="scientific">Candidatus Blautia pullistercoris</name>
    <dbReference type="NCBI Taxonomy" id="2838499"/>
    <lineage>
        <taxon>Bacteria</taxon>
        <taxon>Bacillati</taxon>
        <taxon>Bacillota</taxon>
        <taxon>Clostridia</taxon>
        <taxon>Lachnospirales</taxon>
        <taxon>Lachnospiraceae</taxon>
        <taxon>Blautia</taxon>
    </lineage>
</organism>
<sequence length="672" mass="76907">MKENKRESLAEKAENLRTAALNLYEDVRKKENDIEVLGKEWMELARGRAEKLKNFRYNIGVVGVQSSGKTTLLNTLLGYPLMPSAAVVTTCSVTYIRYGEKLAVKAEDAYGKIYNMHLEKMSRALFEDLKRYTCKCHKKYSLDHLIYFTDADMSPDEEGNPCTLAAEELSLEYGNLMHRAVLVLVLLSLYVDQNQNPELLDDTIKEIIGERKLLLEKIGIPRSVKEYKVILEWNNPVLKNGLEITDLPGLGADVAASSGYKSHESITLEELNKTDSTLLILEPEMKKEHIDPLNPILTSYEMKKIKNLEERLIPVVNKIDLCGFKNAYMNKLNQVYKKYQLEIEKTYGIAALLAEQRLFEKNPEIPLSRSAFARRNLEGVKELLEMTGASQEEYIKKMLDKNMGYSRFEEFAAYILDYLPKAEIMEALQLLIYLYQAVKTAVMMRNSRFRILSQFHRGGASAGVELVKKLDNDTKAEIAKLSATQAKLMKEWRDALEIRMYKTLLPEVQKTFEEDICKEFGTMKDRIMEKRKALHANFIGDIVLSRNNGANPDTRNYPVWTGMLDTLEKEKYQKTFDSLSDRVKGIFGDMVKRMDAIDQAFTGGFTASAEEFINFCKERQVKYYKEALQGILDASARGELSDSQNRRIAGKTAKYLRENEPKVDTPKINVPK</sequence>
<evidence type="ECO:0000313" key="3">
    <source>
        <dbReference type="EMBL" id="HIX38121.1"/>
    </source>
</evidence>
<dbReference type="AlphaFoldDB" id="A0A9D2AMZ8"/>
<dbReference type="InterPro" id="IPR045063">
    <property type="entry name" value="Dynamin_N"/>
</dbReference>
<evidence type="ECO:0000259" key="2">
    <source>
        <dbReference type="Pfam" id="PF00350"/>
    </source>
</evidence>
<reference evidence="3" key="1">
    <citation type="journal article" date="2021" name="PeerJ">
        <title>Extensive microbial diversity within the chicken gut microbiome revealed by metagenomics and culture.</title>
        <authorList>
            <person name="Gilroy R."/>
            <person name="Ravi A."/>
            <person name="Getino M."/>
            <person name="Pursley I."/>
            <person name="Horton D.L."/>
            <person name="Alikhan N.F."/>
            <person name="Baker D."/>
            <person name="Gharbi K."/>
            <person name="Hall N."/>
            <person name="Watson M."/>
            <person name="Adriaenssens E.M."/>
            <person name="Foster-Nyarko E."/>
            <person name="Jarju S."/>
            <person name="Secka A."/>
            <person name="Antonio M."/>
            <person name="Oren A."/>
            <person name="Chaudhuri R.R."/>
            <person name="La Ragione R."/>
            <person name="Hildebrand F."/>
            <person name="Pallen M.J."/>
        </authorList>
    </citation>
    <scope>NUCLEOTIDE SEQUENCE</scope>
    <source>
        <strain evidence="3">ChiHjej12B11-1927</strain>
    </source>
</reference>
<feature type="domain" description="Dynamin N-terminal" evidence="2">
    <location>
        <begin position="59"/>
        <end position="280"/>
    </location>
</feature>
<reference evidence="3" key="2">
    <citation type="submission" date="2021-04" db="EMBL/GenBank/DDBJ databases">
        <authorList>
            <person name="Gilroy R."/>
        </authorList>
    </citation>
    <scope>NUCLEOTIDE SEQUENCE</scope>
    <source>
        <strain evidence="3">ChiHjej12B11-1927</strain>
    </source>
</reference>
<proteinExistence type="predicted"/>
<dbReference type="PANTHER" id="PTHR26392:SF92">
    <property type="entry name" value="PROTEIN KINASE DOMAIN-CONTAINING PROTEIN"/>
    <property type="match status" value="1"/>
</dbReference>
<feature type="region of interest" description="Disordered" evidence="1">
    <location>
        <begin position="642"/>
        <end position="672"/>
    </location>
</feature>
<evidence type="ECO:0000256" key="1">
    <source>
        <dbReference type="SAM" id="MobiDB-lite"/>
    </source>
</evidence>
<dbReference type="Gene3D" id="3.40.50.300">
    <property type="entry name" value="P-loop containing nucleotide triphosphate hydrolases"/>
    <property type="match status" value="2"/>
</dbReference>
<comment type="caution">
    <text evidence="3">The sequence shown here is derived from an EMBL/GenBank/DDBJ whole genome shotgun (WGS) entry which is preliminary data.</text>
</comment>
<dbReference type="SUPFAM" id="SSF52540">
    <property type="entry name" value="P-loop containing nucleoside triphosphate hydrolases"/>
    <property type="match status" value="1"/>
</dbReference>
<feature type="compositionally biased region" description="Basic and acidic residues" evidence="1">
    <location>
        <begin position="655"/>
        <end position="665"/>
    </location>
</feature>